<gene>
    <name evidence="1" type="ORF">CHCC16736_0471</name>
</gene>
<evidence type="ECO:0000313" key="2">
    <source>
        <dbReference type="Proteomes" id="UP000435910"/>
    </source>
</evidence>
<sequence length="58" mass="6979">MTRRVVQWSATNYDLEELQVIQVFEEGISKQDVKREVPFTRWHGVLYKTERGNGYDFK</sequence>
<comment type="caution">
    <text evidence="1">The sequence shown here is derived from an EMBL/GenBank/DDBJ whole genome shotgun (WGS) entry which is preliminary data.</text>
</comment>
<protein>
    <submittedName>
        <fullName evidence="1">Uncharacterized protein</fullName>
    </submittedName>
</protein>
<evidence type="ECO:0000313" key="1">
    <source>
        <dbReference type="EMBL" id="TWL22008.1"/>
    </source>
</evidence>
<dbReference type="EMBL" id="NILC01000030">
    <property type="protein sequence ID" value="TWL22008.1"/>
    <property type="molecule type" value="Genomic_DNA"/>
</dbReference>
<reference evidence="1 2" key="1">
    <citation type="submission" date="2019-06" db="EMBL/GenBank/DDBJ databases">
        <title>Genome sequence analysis of &gt;100 Bacillus licheniformis strains suggests intrinsic resistance to this species.</title>
        <authorList>
            <person name="Wels M."/>
            <person name="Siezen R.J."/>
            <person name="Johansen E."/>
            <person name="Stuer-Lauridsen B."/>
            <person name="Bjerre K."/>
            <person name="Nielsen B.K.K."/>
        </authorList>
    </citation>
    <scope>NUCLEOTIDE SEQUENCE [LARGE SCALE GENOMIC DNA]</scope>
    <source>
        <strain evidence="1 2">BAC-16736</strain>
    </source>
</reference>
<dbReference type="Proteomes" id="UP000435910">
    <property type="component" value="Unassembled WGS sequence"/>
</dbReference>
<name>A0A7Y6U7B0_BACLI</name>
<proteinExistence type="predicted"/>
<organism evidence="1 2">
    <name type="scientific">Bacillus licheniformis</name>
    <dbReference type="NCBI Taxonomy" id="1402"/>
    <lineage>
        <taxon>Bacteria</taxon>
        <taxon>Bacillati</taxon>
        <taxon>Bacillota</taxon>
        <taxon>Bacilli</taxon>
        <taxon>Bacillales</taxon>
        <taxon>Bacillaceae</taxon>
        <taxon>Bacillus</taxon>
    </lineage>
</organism>
<accession>A0A7Y6U7B0</accession>
<dbReference type="AlphaFoldDB" id="A0A7Y6U7B0"/>
<dbReference type="RefSeq" id="WP_176277760.1">
    <property type="nucleotide sequence ID" value="NZ_JAIWHW010000012.1"/>
</dbReference>